<dbReference type="GO" id="GO:0005576">
    <property type="term" value="C:extracellular region"/>
    <property type="evidence" value="ECO:0007669"/>
    <property type="project" value="UniProtKB-SubCell"/>
</dbReference>
<dbReference type="SUPFAM" id="SSF54556">
    <property type="entry name" value="Chitinase insertion domain"/>
    <property type="match status" value="1"/>
</dbReference>
<gene>
    <name evidence="13" type="ORF">CANTADRAFT_54419</name>
</gene>
<keyword evidence="8 10" id="KW-0326">Glycosidase</keyword>
<keyword evidence="7" id="KW-0119">Carbohydrate metabolism</keyword>
<dbReference type="InterPro" id="IPR017853">
    <property type="entry name" value="GH"/>
</dbReference>
<evidence type="ECO:0000313" key="13">
    <source>
        <dbReference type="EMBL" id="ODV78103.1"/>
    </source>
</evidence>
<dbReference type="GO" id="GO:0000272">
    <property type="term" value="P:polysaccharide catabolic process"/>
    <property type="evidence" value="ECO:0007669"/>
    <property type="project" value="UniProtKB-KW"/>
</dbReference>
<dbReference type="SMART" id="SM00636">
    <property type="entry name" value="Glyco_18"/>
    <property type="match status" value="1"/>
</dbReference>
<dbReference type="SUPFAM" id="SSF51445">
    <property type="entry name" value="(Trans)glycosidases"/>
    <property type="match status" value="1"/>
</dbReference>
<dbReference type="Pfam" id="PF00704">
    <property type="entry name" value="Glyco_hydro_18"/>
    <property type="match status" value="1"/>
</dbReference>
<dbReference type="PANTHER" id="PTHR11177">
    <property type="entry name" value="CHITINASE"/>
    <property type="match status" value="1"/>
</dbReference>
<accession>A0A1E4SF39</accession>
<dbReference type="InterPro" id="IPR011583">
    <property type="entry name" value="Chitinase_II/V-like_cat"/>
</dbReference>
<dbReference type="InterPro" id="IPR001223">
    <property type="entry name" value="Glyco_hydro18_cat"/>
</dbReference>
<evidence type="ECO:0000256" key="6">
    <source>
        <dbReference type="ARBA" id="ARBA00023024"/>
    </source>
</evidence>
<dbReference type="CDD" id="cd06548">
    <property type="entry name" value="GH18_chitinase"/>
    <property type="match status" value="1"/>
</dbReference>
<comment type="subcellular location">
    <subcellularLocation>
        <location evidence="2">Secreted</location>
    </subcellularLocation>
</comment>
<dbReference type="Proteomes" id="UP000094285">
    <property type="component" value="Unassembled WGS sequence"/>
</dbReference>
<evidence type="ECO:0000256" key="5">
    <source>
        <dbReference type="ARBA" id="ARBA00022801"/>
    </source>
</evidence>
<feature type="domain" description="GH18" evidence="12">
    <location>
        <begin position="4"/>
        <end position="353"/>
    </location>
</feature>
<keyword evidence="6" id="KW-0146">Chitin degradation</keyword>
<dbReference type="Gene3D" id="3.20.20.80">
    <property type="entry name" value="Glycosidases"/>
    <property type="match status" value="1"/>
</dbReference>
<dbReference type="Gene3D" id="3.10.50.10">
    <property type="match status" value="1"/>
</dbReference>
<keyword evidence="14" id="KW-1185">Reference proteome</keyword>
<evidence type="ECO:0000256" key="2">
    <source>
        <dbReference type="ARBA" id="ARBA00004613"/>
    </source>
</evidence>
<dbReference type="GeneID" id="30984457"/>
<dbReference type="InterPro" id="IPR050314">
    <property type="entry name" value="Glycosyl_Hydrlase_18"/>
</dbReference>
<evidence type="ECO:0000313" key="14">
    <source>
        <dbReference type="Proteomes" id="UP000094285"/>
    </source>
</evidence>
<dbReference type="PROSITE" id="PS51910">
    <property type="entry name" value="GH18_2"/>
    <property type="match status" value="1"/>
</dbReference>
<dbReference type="RefSeq" id="XP_020063225.1">
    <property type="nucleotide sequence ID" value="XM_020210321.1"/>
</dbReference>
<comment type="similarity">
    <text evidence="11">Belongs to the glycosyl hydrolase 18 family.</text>
</comment>
<dbReference type="InterPro" id="IPR029070">
    <property type="entry name" value="Chitinase_insertion_sf"/>
</dbReference>
<evidence type="ECO:0000256" key="11">
    <source>
        <dbReference type="RuleBase" id="RU004453"/>
    </source>
</evidence>
<evidence type="ECO:0000256" key="4">
    <source>
        <dbReference type="ARBA" id="ARBA00022525"/>
    </source>
</evidence>
<keyword evidence="4" id="KW-0964">Secreted</keyword>
<evidence type="ECO:0000256" key="10">
    <source>
        <dbReference type="RuleBase" id="RU000489"/>
    </source>
</evidence>
<dbReference type="EMBL" id="KV453914">
    <property type="protein sequence ID" value="ODV78103.1"/>
    <property type="molecule type" value="Genomic_DNA"/>
</dbReference>
<comment type="catalytic activity">
    <reaction evidence="1">
        <text>Random endo-hydrolysis of N-acetyl-beta-D-glucosaminide (1-&gt;4)-beta-linkages in chitin and chitodextrins.</text>
        <dbReference type="EC" id="3.2.1.14"/>
    </reaction>
</comment>
<dbReference type="PANTHER" id="PTHR11177:SF317">
    <property type="entry name" value="CHITINASE 12-RELATED"/>
    <property type="match status" value="1"/>
</dbReference>
<evidence type="ECO:0000256" key="1">
    <source>
        <dbReference type="ARBA" id="ARBA00000822"/>
    </source>
</evidence>
<dbReference type="PROSITE" id="PS01095">
    <property type="entry name" value="GH18_1"/>
    <property type="match status" value="1"/>
</dbReference>
<dbReference type="GO" id="GO:0008061">
    <property type="term" value="F:chitin binding"/>
    <property type="evidence" value="ECO:0007669"/>
    <property type="project" value="InterPro"/>
</dbReference>
<evidence type="ECO:0000256" key="7">
    <source>
        <dbReference type="ARBA" id="ARBA00023277"/>
    </source>
</evidence>
<evidence type="ECO:0000259" key="12">
    <source>
        <dbReference type="PROSITE" id="PS51910"/>
    </source>
</evidence>
<dbReference type="InterPro" id="IPR001579">
    <property type="entry name" value="Glyco_hydro_18_chit_AS"/>
</dbReference>
<dbReference type="OrthoDB" id="76388at2759"/>
<keyword evidence="9" id="KW-0624">Polysaccharide degradation</keyword>
<evidence type="ECO:0000256" key="8">
    <source>
        <dbReference type="ARBA" id="ARBA00023295"/>
    </source>
</evidence>
<protein>
    <recommendedName>
        <fullName evidence="3">chitinase</fullName>
        <ecNumber evidence="3">3.2.1.14</ecNumber>
    </recommendedName>
</protein>
<evidence type="ECO:0000256" key="3">
    <source>
        <dbReference type="ARBA" id="ARBA00012729"/>
    </source>
</evidence>
<proteinExistence type="inferred from homology"/>
<dbReference type="GO" id="GO:0030435">
    <property type="term" value="P:sporulation resulting in formation of a cellular spore"/>
    <property type="evidence" value="ECO:0007669"/>
    <property type="project" value="EnsemblFungi"/>
</dbReference>
<keyword evidence="5 10" id="KW-0378">Hydrolase</keyword>
<evidence type="ECO:0000256" key="9">
    <source>
        <dbReference type="ARBA" id="ARBA00023326"/>
    </source>
</evidence>
<dbReference type="GO" id="GO:0008843">
    <property type="term" value="F:endochitinase activity"/>
    <property type="evidence" value="ECO:0007669"/>
    <property type="project" value="UniProtKB-EC"/>
</dbReference>
<dbReference type="EC" id="3.2.1.14" evidence="3"/>
<dbReference type="GO" id="GO:0035885">
    <property type="term" value="F:exochitinase activity"/>
    <property type="evidence" value="ECO:0007669"/>
    <property type="project" value="EnsemblFungi"/>
</dbReference>
<organism evidence="13 14">
    <name type="scientific">Suhomyces tanzawaensis NRRL Y-17324</name>
    <dbReference type="NCBI Taxonomy" id="984487"/>
    <lineage>
        <taxon>Eukaryota</taxon>
        <taxon>Fungi</taxon>
        <taxon>Dikarya</taxon>
        <taxon>Ascomycota</taxon>
        <taxon>Saccharomycotina</taxon>
        <taxon>Pichiomycetes</taxon>
        <taxon>Debaryomycetaceae</taxon>
        <taxon>Suhomyces</taxon>
    </lineage>
</organism>
<dbReference type="GO" id="GO:0006032">
    <property type="term" value="P:chitin catabolic process"/>
    <property type="evidence" value="ECO:0007669"/>
    <property type="project" value="UniProtKB-KW"/>
</dbReference>
<dbReference type="FunFam" id="3.20.20.80:FF:000075">
    <property type="entry name" value="Sporulation-specific chitinase"/>
    <property type="match status" value="1"/>
</dbReference>
<dbReference type="STRING" id="984487.A0A1E4SF39"/>
<dbReference type="AlphaFoldDB" id="A0A1E4SF39"/>
<reference evidence="14" key="1">
    <citation type="submission" date="2016-05" db="EMBL/GenBank/DDBJ databases">
        <title>Comparative genomics of biotechnologically important yeasts.</title>
        <authorList>
            <consortium name="DOE Joint Genome Institute"/>
            <person name="Riley R."/>
            <person name="Haridas S."/>
            <person name="Wolfe K.H."/>
            <person name="Lopes M.R."/>
            <person name="Hittinger C.T."/>
            <person name="Goker M."/>
            <person name="Salamov A."/>
            <person name="Wisecaver J."/>
            <person name="Long T.M."/>
            <person name="Aerts A.L."/>
            <person name="Barry K."/>
            <person name="Choi C."/>
            <person name="Clum A."/>
            <person name="Coughlan A.Y."/>
            <person name="Deshpande S."/>
            <person name="Douglass A.P."/>
            <person name="Hanson S.J."/>
            <person name="Klenk H.-P."/>
            <person name="Labutti K."/>
            <person name="Lapidus A."/>
            <person name="Lindquist E."/>
            <person name="Lipzen A."/>
            <person name="Meier-Kolthoff J.P."/>
            <person name="Ohm R.A."/>
            <person name="Otillar R.P."/>
            <person name="Pangilinan J."/>
            <person name="Peng Y."/>
            <person name="Rokas A."/>
            <person name="Rosa C.A."/>
            <person name="Scheuner C."/>
            <person name="Sibirny A.A."/>
            <person name="Slot J.C."/>
            <person name="Stielow J.B."/>
            <person name="Sun H."/>
            <person name="Kurtzman C.P."/>
            <person name="Blackwell M."/>
            <person name="Grigoriev I.V."/>
            <person name="Jeffries T.W."/>
        </authorList>
    </citation>
    <scope>NUCLEOTIDE SEQUENCE [LARGE SCALE GENOMIC DNA]</scope>
    <source>
        <strain evidence="14">NRRL Y-17324</strain>
    </source>
</reference>
<name>A0A1E4SF39_9ASCO</name>
<sequence length="380" mass="42526">MTPHKTCVYFANWSVYQRKHFAVDIAVKHVTHLFYAFVTIDVATGSVKLSDEWCDKQLPLESPSQPGSQVTGSLQQIFQLKQLNRNLKLVMSIGGWGTEHLFQAVVADPNKLDRFVDTAVQFVVEYGFDGIDIDWEYPKSRQESLMLQQLLHRVRLRLDTVASDLILTIAAPAGNENIDVLDLAGIDRYLSFWNVMCYDYAGSGWSSKTGFHSNLFGNNGDNDLCTSGVINRYIQGGVPASKLVMGMPMYGRSFNGVIKGEIGQAFSKDGGGNDTLDYKTLPVGKEYFDYKKVAAYCYDESAKKWVSYDNHQSARIKAKYAELNGLGGGMWWDSCGENVDPDRSLIINYVDQVGGFDKLEQASNHLDIYASSSYLKELLK</sequence>